<evidence type="ECO:0000313" key="5">
    <source>
        <dbReference type="Proteomes" id="UP000245711"/>
    </source>
</evidence>
<dbReference type="Gene3D" id="3.40.50.720">
    <property type="entry name" value="NAD(P)-binding Rossmann-like Domain"/>
    <property type="match status" value="1"/>
</dbReference>
<comment type="similarity">
    <text evidence="2">Belongs to the short-chain dehydrogenases/reductases (SDR) family.</text>
</comment>
<dbReference type="InterPro" id="IPR002347">
    <property type="entry name" value="SDR_fam"/>
</dbReference>
<dbReference type="PRINTS" id="PR00081">
    <property type="entry name" value="GDHRDH"/>
</dbReference>
<accession>A0A2S2BPT5</accession>
<dbReference type="NCBIfam" id="NF004526">
    <property type="entry name" value="PRK05872.1"/>
    <property type="match status" value="1"/>
</dbReference>
<sequence length="319" mass="33669">MATFRKRSAVTRTLRDLGLPLPGKGAEYDVAGKVVLITGGGDGIGLATARTLHARGATVALIDINRSALTAAEFVLGRQRVSTLVADVRDRDGMSAAVQEVIERTGRLDVVIANAGVTPPPATLRRIDPAAFDRVIDINLTGVFNTVRPAVDEVIERRGHIVVVSSAAAFAPGLAGASYMISKAAVEQLGRALRLELAGYGASAGVAYFGMVDTQLARATLDDDELGRKLDARLPRPLRRRISAEDAATVIADAIARRAGRTLAPAAWQPWALGRGLVNVFADGYLAADHDCHELIRELEARPATSTAAGSPPSTRKMP</sequence>
<reference evidence="4 5" key="1">
    <citation type="submission" date="2017-05" db="EMBL/GenBank/DDBJ databases">
        <title>Isolation of Rhodococcus sp. S2-17 biodegrading of BP-3.</title>
        <authorList>
            <person name="Lee Y."/>
            <person name="Kim K.H."/>
            <person name="Chun B.H."/>
            <person name="Jung H.S."/>
            <person name="Jeon C.O."/>
        </authorList>
    </citation>
    <scope>NUCLEOTIDE SEQUENCE [LARGE SCALE GENOMIC DNA]</scope>
    <source>
        <strain evidence="4 5">S2-17</strain>
    </source>
</reference>
<dbReference type="KEGG" id="roz:CBI38_02370"/>
<evidence type="ECO:0000313" key="4">
    <source>
        <dbReference type="EMBL" id="AWK70584.1"/>
    </source>
</evidence>
<organism evidence="4 5">
    <name type="scientific">Rhodococcus oxybenzonivorans</name>
    <dbReference type="NCBI Taxonomy" id="1990687"/>
    <lineage>
        <taxon>Bacteria</taxon>
        <taxon>Bacillati</taxon>
        <taxon>Actinomycetota</taxon>
        <taxon>Actinomycetes</taxon>
        <taxon>Mycobacteriales</taxon>
        <taxon>Nocardiaceae</taxon>
        <taxon>Rhodococcus</taxon>
    </lineage>
</organism>
<proteinExistence type="inferred from homology"/>
<protein>
    <submittedName>
        <fullName evidence="4">Short-chain dehydrogenase</fullName>
    </submittedName>
</protein>
<feature type="domain" description="Ketoreductase" evidence="3">
    <location>
        <begin position="33"/>
        <end position="274"/>
    </location>
</feature>
<dbReference type="Pfam" id="PF00106">
    <property type="entry name" value="adh_short"/>
    <property type="match status" value="1"/>
</dbReference>
<dbReference type="InterPro" id="IPR036291">
    <property type="entry name" value="NAD(P)-bd_dom_sf"/>
</dbReference>
<dbReference type="PANTHER" id="PTHR43658">
    <property type="entry name" value="SHORT-CHAIN DEHYDROGENASE/REDUCTASE"/>
    <property type="match status" value="1"/>
</dbReference>
<name>A0A2S2BPT5_9NOCA</name>
<dbReference type="SUPFAM" id="SSF51735">
    <property type="entry name" value="NAD(P)-binding Rossmann-fold domains"/>
    <property type="match status" value="1"/>
</dbReference>
<dbReference type="SMART" id="SM00822">
    <property type="entry name" value="PKS_KR"/>
    <property type="match status" value="1"/>
</dbReference>
<dbReference type="Proteomes" id="UP000245711">
    <property type="component" value="Chromosome"/>
</dbReference>
<keyword evidence="5" id="KW-1185">Reference proteome</keyword>
<dbReference type="GO" id="GO:0016491">
    <property type="term" value="F:oxidoreductase activity"/>
    <property type="evidence" value="ECO:0007669"/>
    <property type="project" value="UniProtKB-KW"/>
</dbReference>
<keyword evidence="1" id="KW-0560">Oxidoreductase</keyword>
<dbReference type="EMBL" id="CP021354">
    <property type="protein sequence ID" value="AWK70584.1"/>
    <property type="molecule type" value="Genomic_DNA"/>
</dbReference>
<dbReference type="AlphaFoldDB" id="A0A2S2BPT5"/>
<dbReference type="CDD" id="cd05233">
    <property type="entry name" value="SDR_c"/>
    <property type="match status" value="1"/>
</dbReference>
<dbReference type="RefSeq" id="WP_109326081.1">
    <property type="nucleotide sequence ID" value="NZ_CP021354.1"/>
</dbReference>
<dbReference type="PANTHER" id="PTHR43658:SF8">
    <property type="entry name" value="17-BETA-HYDROXYSTEROID DEHYDROGENASE 14-RELATED"/>
    <property type="match status" value="1"/>
</dbReference>
<evidence type="ECO:0000259" key="3">
    <source>
        <dbReference type="SMART" id="SM00822"/>
    </source>
</evidence>
<evidence type="ECO:0000256" key="1">
    <source>
        <dbReference type="ARBA" id="ARBA00023002"/>
    </source>
</evidence>
<evidence type="ECO:0000256" key="2">
    <source>
        <dbReference type="RuleBase" id="RU000363"/>
    </source>
</evidence>
<dbReference type="OrthoDB" id="3743899at2"/>
<dbReference type="InterPro" id="IPR057326">
    <property type="entry name" value="KR_dom"/>
</dbReference>
<dbReference type="PRINTS" id="PR00080">
    <property type="entry name" value="SDRFAMILY"/>
</dbReference>
<gene>
    <name evidence="4" type="ORF">CBI38_02370</name>
</gene>